<dbReference type="CDD" id="cd02440">
    <property type="entry name" value="AdoMet_MTases"/>
    <property type="match status" value="1"/>
</dbReference>
<dbReference type="PANTHER" id="PTHR42912">
    <property type="entry name" value="METHYLTRANSFERASE"/>
    <property type="match status" value="1"/>
</dbReference>
<name>A0A1S3W167_VIGRR</name>
<dbReference type="GO" id="GO:0008757">
    <property type="term" value="F:S-adenosylmethionine-dependent methyltransferase activity"/>
    <property type="evidence" value="ECO:0007669"/>
    <property type="project" value="InterPro"/>
</dbReference>
<dbReference type="InterPro" id="IPR050508">
    <property type="entry name" value="Methyltransf_Superfamily"/>
</dbReference>
<dbReference type="SUPFAM" id="SSF53335">
    <property type="entry name" value="S-adenosyl-L-methionine-dependent methyltransferases"/>
    <property type="match status" value="1"/>
</dbReference>
<sequence>MMALSLPLQNLSAAISATGNATTAASRPPKGRRWEVHSVASNTSSAVPVQFGGYEEGKLERPKWTGETPLSRLVKAIISFKPLYSVLKLGARRVLISTAEKNNIPWRKMAKEILESEVYREMDIIQNQSLVYPDYYLNPFHAYEEGNLTWLAAAEAEAATMSMVRRVVPKASSLEEASQILRGNWLLAIEQHHIQYSESSVINDILDIGCSVGVSTKYLADKFPTANVTGLDLSPYFLAVAQHKEKTAMPRKTPLRWIHANAEDTGLPSKSFDLVSLAFVLHECPTRAIVNIVREAFRLLRPGGTLALTDLSLKSKVLQELSPVLFTLLKTTEPFLDEYVLTDMEETLREAGFVNITSILTDPKHVTVTATVPQ</sequence>
<dbReference type="Pfam" id="PF08241">
    <property type="entry name" value="Methyltransf_11"/>
    <property type="match status" value="1"/>
</dbReference>
<dbReference type="Proteomes" id="UP000087766">
    <property type="component" value="Unplaced"/>
</dbReference>
<dbReference type="InterPro" id="IPR013216">
    <property type="entry name" value="Methyltransf_11"/>
</dbReference>
<feature type="domain" description="Methyltransferase type 11" evidence="1">
    <location>
        <begin position="206"/>
        <end position="307"/>
    </location>
</feature>
<dbReference type="OrthoDB" id="2013972at2759"/>
<accession>A0A1S3W167</accession>
<dbReference type="InterPro" id="IPR029063">
    <property type="entry name" value="SAM-dependent_MTases_sf"/>
</dbReference>
<dbReference type="KEGG" id="vra:106780645"/>
<organism evidence="2 3">
    <name type="scientific">Vigna radiata var. radiata</name>
    <name type="common">Mung bean</name>
    <name type="synonym">Phaseolus aureus</name>
    <dbReference type="NCBI Taxonomy" id="3916"/>
    <lineage>
        <taxon>Eukaryota</taxon>
        <taxon>Viridiplantae</taxon>
        <taxon>Streptophyta</taxon>
        <taxon>Embryophyta</taxon>
        <taxon>Tracheophyta</taxon>
        <taxon>Spermatophyta</taxon>
        <taxon>Magnoliopsida</taxon>
        <taxon>eudicotyledons</taxon>
        <taxon>Gunneridae</taxon>
        <taxon>Pentapetalae</taxon>
        <taxon>rosids</taxon>
        <taxon>fabids</taxon>
        <taxon>Fabales</taxon>
        <taxon>Fabaceae</taxon>
        <taxon>Papilionoideae</taxon>
        <taxon>50 kb inversion clade</taxon>
        <taxon>NPAAA clade</taxon>
        <taxon>indigoferoid/millettioid clade</taxon>
        <taxon>Phaseoleae</taxon>
        <taxon>Vigna</taxon>
    </lineage>
</organism>
<evidence type="ECO:0000313" key="2">
    <source>
        <dbReference type="Proteomes" id="UP000087766"/>
    </source>
</evidence>
<dbReference type="AlphaFoldDB" id="A0A1S3W167"/>
<evidence type="ECO:0000313" key="3">
    <source>
        <dbReference type="RefSeq" id="XP_014524428.1"/>
    </source>
</evidence>
<dbReference type="STRING" id="3916.A0A1S3W167"/>
<gene>
    <name evidence="3" type="primary">LOC106780645</name>
</gene>
<dbReference type="RefSeq" id="XP_014524428.1">
    <property type="nucleotide sequence ID" value="XM_014668942.2"/>
</dbReference>
<evidence type="ECO:0000259" key="1">
    <source>
        <dbReference type="Pfam" id="PF08241"/>
    </source>
</evidence>
<dbReference type="Gene3D" id="3.40.50.150">
    <property type="entry name" value="Vaccinia Virus protein VP39"/>
    <property type="match status" value="1"/>
</dbReference>
<dbReference type="GeneID" id="106780645"/>
<keyword evidence="2" id="KW-1185">Reference proteome</keyword>
<proteinExistence type="predicted"/>
<protein>
    <submittedName>
        <fullName evidence="3">Uncharacterized protein LOC106780645</fullName>
    </submittedName>
</protein>
<reference evidence="3" key="1">
    <citation type="submission" date="2025-08" db="UniProtKB">
        <authorList>
            <consortium name="RefSeq"/>
        </authorList>
    </citation>
    <scope>IDENTIFICATION</scope>
    <source>
        <tissue evidence="3">Leaf</tissue>
    </source>
</reference>
<dbReference type="PANTHER" id="PTHR42912:SF80">
    <property type="entry name" value="METHYLTRANSFERASE DOMAIN-CONTAINING PROTEIN"/>
    <property type="match status" value="1"/>
</dbReference>